<evidence type="ECO:0000313" key="1">
    <source>
        <dbReference type="EMBL" id="PGH17530.1"/>
    </source>
</evidence>
<protein>
    <submittedName>
        <fullName evidence="1">Uncharacterized protein</fullName>
    </submittedName>
</protein>
<organism evidence="1 2">
    <name type="scientific">Helicocarpus griseus UAMH5409</name>
    <dbReference type="NCBI Taxonomy" id="1447875"/>
    <lineage>
        <taxon>Eukaryota</taxon>
        <taxon>Fungi</taxon>
        <taxon>Dikarya</taxon>
        <taxon>Ascomycota</taxon>
        <taxon>Pezizomycotina</taxon>
        <taxon>Eurotiomycetes</taxon>
        <taxon>Eurotiomycetidae</taxon>
        <taxon>Onygenales</taxon>
        <taxon>Ajellomycetaceae</taxon>
        <taxon>Helicocarpus</taxon>
    </lineage>
</organism>
<comment type="caution">
    <text evidence="1">The sequence shown here is derived from an EMBL/GenBank/DDBJ whole genome shotgun (WGS) entry which is preliminary data.</text>
</comment>
<evidence type="ECO:0000313" key="2">
    <source>
        <dbReference type="Proteomes" id="UP000223968"/>
    </source>
</evidence>
<sequence>MYSTQTYGVWVLPHHGRIIRIAISIAAFALQVSNNINALRAVRKFNKGEVANQLDDLSSQLEILREILRLLEREEGYNVRELLIQNSWKNYGYIDNVVKRLLRDVRVQSSAKKFSLKSMRAGLSVEAREQIKVLWQKVDLVNGDLLLALELSQHLHRQFQTPEANTILSVEHSQTQTSTCDTVSLIDEQHHGPTVSSATTSSATMTEENTIRMKKCRQFNTTTGCIPYCDCSCHLTQNISGRFWGLQYTPIAVIFRKCNNENCALRRQQWNLRLALSKYGMSWAVPAGLDIFTGTKGYIIRPALSVERIVDYASPGFKVIQNFLRGSTSLENV</sequence>
<keyword evidence="2" id="KW-1185">Reference proteome</keyword>
<gene>
    <name evidence="1" type="ORF">AJ79_01130</name>
</gene>
<dbReference type="Proteomes" id="UP000223968">
    <property type="component" value="Unassembled WGS sequence"/>
</dbReference>
<reference evidence="1 2" key="1">
    <citation type="submission" date="2017-10" db="EMBL/GenBank/DDBJ databases">
        <title>Comparative genomics in systemic dimorphic fungi from Ajellomycetaceae.</title>
        <authorList>
            <person name="Munoz J.F."/>
            <person name="Mcewen J.G."/>
            <person name="Clay O.K."/>
            <person name="Cuomo C.A."/>
        </authorList>
    </citation>
    <scope>NUCLEOTIDE SEQUENCE [LARGE SCALE GENOMIC DNA]</scope>
    <source>
        <strain evidence="1 2">UAMH5409</strain>
    </source>
</reference>
<dbReference type="STRING" id="1447875.A0A2B7Y8K2"/>
<accession>A0A2B7Y8K2</accession>
<name>A0A2B7Y8K2_9EURO</name>
<dbReference type="OrthoDB" id="3200163at2759"/>
<dbReference type="AlphaFoldDB" id="A0A2B7Y8K2"/>
<dbReference type="EMBL" id="PDNB01000010">
    <property type="protein sequence ID" value="PGH17530.1"/>
    <property type="molecule type" value="Genomic_DNA"/>
</dbReference>
<proteinExistence type="predicted"/>